<keyword evidence="6 9" id="KW-0479">Metal-binding</keyword>
<dbReference type="PANTHER" id="PTHR31235">
    <property type="entry name" value="PEROXIDASE 25-RELATED"/>
    <property type="match status" value="1"/>
</dbReference>
<dbReference type="Gene3D" id="1.10.520.10">
    <property type="match status" value="1"/>
</dbReference>
<comment type="cofactor">
    <cofactor evidence="2">
        <name>heme b</name>
        <dbReference type="ChEBI" id="CHEBI:60344"/>
    </cofactor>
</comment>
<feature type="binding site" evidence="9">
    <location>
        <position position="27"/>
    </location>
    <ligand>
        <name>Ca(2+)</name>
        <dbReference type="ChEBI" id="CHEBI:29108"/>
        <label>1</label>
    </ligand>
</feature>
<feature type="binding site" evidence="9">
    <location>
        <position position="46"/>
    </location>
    <ligand>
        <name>Ca(2+)</name>
        <dbReference type="ChEBI" id="CHEBI:29108"/>
        <label>1</label>
    </ligand>
</feature>
<dbReference type="EC" id="1.11.1.7" evidence="3"/>
<dbReference type="AlphaFoldDB" id="A0A2P6Q8M3"/>
<gene>
    <name evidence="13" type="ORF">RchiOBHm_Chr5g0025691</name>
</gene>
<evidence type="ECO:0000256" key="3">
    <source>
        <dbReference type="ARBA" id="ARBA00012313"/>
    </source>
</evidence>
<comment type="caution">
    <text evidence="13">The sequence shown here is derived from an EMBL/GenBank/DDBJ whole genome shotgun (WGS) entry which is preliminary data.</text>
</comment>
<dbReference type="GO" id="GO:0006979">
    <property type="term" value="P:response to oxidative stress"/>
    <property type="evidence" value="ECO:0007669"/>
    <property type="project" value="InterPro"/>
</dbReference>
<evidence type="ECO:0000313" key="14">
    <source>
        <dbReference type="Proteomes" id="UP000238479"/>
    </source>
</evidence>
<keyword evidence="14" id="KW-1185">Reference proteome</keyword>
<feature type="transmembrane region" description="Helical" evidence="11">
    <location>
        <begin position="7"/>
        <end position="24"/>
    </location>
</feature>
<dbReference type="PROSITE" id="PS50873">
    <property type="entry name" value="PEROXIDASE_4"/>
    <property type="match status" value="1"/>
</dbReference>
<dbReference type="PRINTS" id="PR00461">
    <property type="entry name" value="PLPEROXIDASE"/>
</dbReference>
<dbReference type="STRING" id="74649.A0A2P6Q8M3"/>
<keyword evidence="11" id="KW-0812">Transmembrane</keyword>
<dbReference type="Proteomes" id="UP000238479">
    <property type="component" value="Chromosome 5"/>
</dbReference>
<evidence type="ECO:0000256" key="6">
    <source>
        <dbReference type="ARBA" id="ARBA00022723"/>
    </source>
</evidence>
<keyword evidence="11" id="KW-1133">Transmembrane helix</keyword>
<dbReference type="EMBL" id="PDCK01000043">
    <property type="protein sequence ID" value="PRQ30532.1"/>
    <property type="molecule type" value="Genomic_DNA"/>
</dbReference>
<dbReference type="GO" id="GO:0140825">
    <property type="term" value="F:lactoperoxidase activity"/>
    <property type="evidence" value="ECO:0007669"/>
    <property type="project" value="UniProtKB-EC"/>
</dbReference>
<evidence type="ECO:0000259" key="12">
    <source>
        <dbReference type="PROSITE" id="PS50873"/>
    </source>
</evidence>
<keyword evidence="9" id="KW-0106">Calcium</keyword>
<keyword evidence="11" id="KW-0472">Membrane</keyword>
<dbReference type="InterPro" id="IPR002016">
    <property type="entry name" value="Haem_peroxidase"/>
</dbReference>
<dbReference type="InterPro" id="IPR000823">
    <property type="entry name" value="Peroxidase_pln"/>
</dbReference>
<sequence>MNKFGYCNFYPAIYLSFLMLWGFLNQGCDASVLLDDSNGDKNHSIENQATPNRSLKGFDKIDQIKVELENVCPAVVSCADVLALAARDGIILVC</sequence>
<organism evidence="13 14">
    <name type="scientific">Rosa chinensis</name>
    <name type="common">China rose</name>
    <dbReference type="NCBI Taxonomy" id="74649"/>
    <lineage>
        <taxon>Eukaryota</taxon>
        <taxon>Viridiplantae</taxon>
        <taxon>Streptophyta</taxon>
        <taxon>Embryophyta</taxon>
        <taxon>Tracheophyta</taxon>
        <taxon>Spermatophyta</taxon>
        <taxon>Magnoliopsida</taxon>
        <taxon>eudicotyledons</taxon>
        <taxon>Gunneridae</taxon>
        <taxon>Pentapetalae</taxon>
        <taxon>rosids</taxon>
        <taxon>fabids</taxon>
        <taxon>Rosales</taxon>
        <taxon>Rosaceae</taxon>
        <taxon>Rosoideae</taxon>
        <taxon>Rosoideae incertae sedis</taxon>
        <taxon>Rosa</taxon>
    </lineage>
</organism>
<dbReference type="Gramene" id="PRQ30532">
    <property type="protein sequence ID" value="PRQ30532"/>
    <property type="gene ID" value="RchiOBHm_Chr5g0025691"/>
</dbReference>
<proteinExistence type="inferred from homology"/>
<feature type="binding site" evidence="9">
    <location>
        <position position="31"/>
    </location>
    <ligand>
        <name>Ca(2+)</name>
        <dbReference type="ChEBI" id="CHEBI:29108"/>
        <label>1</label>
    </ligand>
</feature>
<name>A0A2P6Q8M3_ROSCH</name>
<evidence type="ECO:0000256" key="4">
    <source>
        <dbReference type="ARBA" id="ARBA00022559"/>
    </source>
</evidence>
<accession>A0A2P6Q8M3</accession>
<evidence type="ECO:0000256" key="1">
    <source>
        <dbReference type="ARBA" id="ARBA00000189"/>
    </source>
</evidence>
<keyword evidence="8" id="KW-0408">Iron</keyword>
<dbReference type="InterPro" id="IPR010255">
    <property type="entry name" value="Haem_peroxidase_sf"/>
</dbReference>
<evidence type="ECO:0000256" key="9">
    <source>
        <dbReference type="PIRSR" id="PIRSR600823-3"/>
    </source>
</evidence>
<keyword evidence="4 13" id="KW-0575">Peroxidase</keyword>
<dbReference type="SUPFAM" id="SSF48113">
    <property type="entry name" value="Heme-dependent peroxidases"/>
    <property type="match status" value="1"/>
</dbReference>
<comment type="catalytic activity">
    <reaction evidence="1">
        <text>2 a phenolic donor + H2O2 = 2 a phenolic radical donor + 2 H2O</text>
        <dbReference type="Rhea" id="RHEA:56136"/>
        <dbReference type="ChEBI" id="CHEBI:15377"/>
        <dbReference type="ChEBI" id="CHEBI:16240"/>
        <dbReference type="ChEBI" id="CHEBI:139520"/>
        <dbReference type="ChEBI" id="CHEBI:139521"/>
        <dbReference type="EC" id="1.11.1.7"/>
    </reaction>
</comment>
<evidence type="ECO:0000256" key="8">
    <source>
        <dbReference type="ARBA" id="ARBA00023004"/>
    </source>
</evidence>
<feature type="binding site" evidence="9">
    <location>
        <position position="29"/>
    </location>
    <ligand>
        <name>Ca(2+)</name>
        <dbReference type="ChEBI" id="CHEBI:29108"/>
        <label>1</label>
    </ligand>
</feature>
<keyword evidence="7 13" id="KW-0560">Oxidoreductase</keyword>
<dbReference type="GO" id="GO:0046872">
    <property type="term" value="F:metal ion binding"/>
    <property type="evidence" value="ECO:0007669"/>
    <property type="project" value="UniProtKB-KW"/>
</dbReference>
<evidence type="ECO:0000313" key="13">
    <source>
        <dbReference type="EMBL" id="PRQ30532.1"/>
    </source>
</evidence>
<comment type="cofactor">
    <cofactor evidence="9">
        <name>Ca(2+)</name>
        <dbReference type="ChEBI" id="CHEBI:29108"/>
    </cofactor>
    <text evidence="9">Binds 2 calcium ions per subunit.</text>
</comment>
<keyword evidence="5" id="KW-0349">Heme</keyword>
<protein>
    <recommendedName>
        <fullName evidence="3">peroxidase</fullName>
        <ecNumber evidence="3">1.11.1.7</ecNumber>
    </recommendedName>
</protein>
<evidence type="ECO:0000256" key="5">
    <source>
        <dbReference type="ARBA" id="ARBA00022617"/>
    </source>
</evidence>
<evidence type="ECO:0000256" key="11">
    <source>
        <dbReference type="SAM" id="Phobius"/>
    </source>
</evidence>
<evidence type="ECO:0000256" key="10">
    <source>
        <dbReference type="RuleBase" id="RU004241"/>
    </source>
</evidence>
<dbReference type="GO" id="GO:0020037">
    <property type="term" value="F:heme binding"/>
    <property type="evidence" value="ECO:0007669"/>
    <property type="project" value="InterPro"/>
</dbReference>
<feature type="domain" description="Plant heme peroxidase family profile" evidence="12">
    <location>
        <begin position="26"/>
        <end position="94"/>
    </location>
</feature>
<dbReference type="OMA" id="YAFPYIN"/>
<comment type="similarity">
    <text evidence="10">Belongs to the peroxidase family.</text>
</comment>
<evidence type="ECO:0000256" key="2">
    <source>
        <dbReference type="ARBA" id="ARBA00001970"/>
    </source>
</evidence>
<evidence type="ECO:0000256" key="7">
    <source>
        <dbReference type="ARBA" id="ARBA00023002"/>
    </source>
</evidence>
<dbReference type="Pfam" id="PF00141">
    <property type="entry name" value="peroxidase"/>
    <property type="match status" value="1"/>
</dbReference>
<reference evidence="13 14" key="1">
    <citation type="journal article" date="2018" name="Nat. Genet.">
        <title>The Rosa genome provides new insights in the design of modern roses.</title>
        <authorList>
            <person name="Bendahmane M."/>
        </authorList>
    </citation>
    <scope>NUCLEOTIDE SEQUENCE [LARGE SCALE GENOMIC DNA]</scope>
    <source>
        <strain evidence="14">cv. Old Blush</strain>
    </source>
</reference>